<keyword evidence="2" id="KW-0812">Transmembrane</keyword>
<accession>A0A2K1G0S2</accession>
<evidence type="ECO:0000313" key="4">
    <source>
        <dbReference type="EMBL" id="PNQ98390.1"/>
    </source>
</evidence>
<dbReference type="AlphaFoldDB" id="A0A060DAZ0"/>
<dbReference type="EMBL" id="POWG01000012">
    <property type="protein sequence ID" value="PNQ98390.1"/>
    <property type="molecule type" value="Genomic_DNA"/>
</dbReference>
<dbReference type="Proteomes" id="UP000236268">
    <property type="component" value="Unassembled WGS sequence"/>
</dbReference>
<evidence type="ECO:0000313" key="6">
    <source>
        <dbReference type="Proteomes" id="UP000236268"/>
    </source>
</evidence>
<dbReference type="KEGG" id="abq:ABAZ39_04440"/>
<evidence type="ECO:0000313" key="5">
    <source>
        <dbReference type="Proteomes" id="UP000027186"/>
    </source>
</evidence>
<feature type="region of interest" description="Disordered" evidence="1">
    <location>
        <begin position="156"/>
        <end position="175"/>
    </location>
</feature>
<proteinExistence type="predicted"/>
<feature type="transmembrane region" description="Helical" evidence="2">
    <location>
        <begin position="97"/>
        <end position="116"/>
    </location>
</feature>
<dbReference type="EMBL" id="CP007793">
    <property type="protein sequence ID" value="AIB11276.1"/>
    <property type="molecule type" value="Genomic_DNA"/>
</dbReference>
<dbReference type="Proteomes" id="UP000027186">
    <property type="component" value="Chromosome"/>
</dbReference>
<organism evidence="3 5">
    <name type="scientific">Azospirillum argentinense</name>
    <dbReference type="NCBI Taxonomy" id="2970906"/>
    <lineage>
        <taxon>Bacteria</taxon>
        <taxon>Pseudomonadati</taxon>
        <taxon>Pseudomonadota</taxon>
        <taxon>Alphaproteobacteria</taxon>
        <taxon>Rhodospirillales</taxon>
        <taxon>Azospirillaceae</taxon>
        <taxon>Azospirillum</taxon>
    </lineage>
</organism>
<keyword evidence="2" id="KW-0472">Membrane</keyword>
<feature type="transmembrane region" description="Helical" evidence="2">
    <location>
        <begin position="21"/>
        <end position="48"/>
    </location>
</feature>
<reference evidence="3 5" key="1">
    <citation type="journal article" date="2014" name="Genome Announc.">
        <title>Complete Genome Sequence of the Model Rhizosphere Strain Azospirillum brasilense Az39, Successfully Applied in Agriculture.</title>
        <authorList>
            <person name="Rivera D."/>
            <person name="Revale S."/>
            <person name="Molina R."/>
            <person name="Gualpa J."/>
            <person name="Puente M."/>
            <person name="Maroniche G."/>
            <person name="Paris G."/>
            <person name="Baker D."/>
            <person name="Clavijo B."/>
            <person name="McLay K."/>
            <person name="Spaepen S."/>
            <person name="Perticari A."/>
            <person name="Vazquez M."/>
            <person name="Wisniewski-Dye F."/>
            <person name="Watkins C."/>
            <person name="Martinez-Abarca F."/>
            <person name="Vanderleyden J."/>
            <person name="Cassan F."/>
        </authorList>
    </citation>
    <scope>NUCLEOTIDE SEQUENCE [LARGE SCALE GENOMIC DNA]</scope>
    <source>
        <strain evidence="3 5">Az39</strain>
    </source>
</reference>
<name>A0A060DAZ0_9PROT</name>
<gene>
    <name evidence="3" type="ORF">ABAZ39_04440</name>
    <name evidence="4" type="ORF">C1S70_13025</name>
</gene>
<protein>
    <submittedName>
        <fullName evidence="3">Membrane protein</fullName>
    </submittedName>
</protein>
<keyword evidence="2" id="KW-1133">Transmembrane helix</keyword>
<evidence type="ECO:0000313" key="3">
    <source>
        <dbReference type="EMBL" id="AIB11276.1"/>
    </source>
</evidence>
<sequence length="175" mass="18656">MARGGKSGGKKKKRKGSMLTLILLIIPAGLVVLPTSILFGIGMIPTIVAYVTDRDPEKSAPITVGGLNFCGCMPYAIELWKHNHTIGAAGKIFMDPLAWLIMYGAAAIGWALYFGIPPMVANFEVMRAEKRVSALKDVKVGLVQEWGPEVAGDLFDEAGSLSPDEQDQLAEPAGA</sequence>
<evidence type="ECO:0000256" key="2">
    <source>
        <dbReference type="SAM" id="Phobius"/>
    </source>
</evidence>
<reference evidence="4 6" key="2">
    <citation type="submission" date="2018-01" db="EMBL/GenBank/DDBJ databases">
        <title>Whole genome sequence of Azospirillum brasilense REC3 isolated from strawberry roots.</title>
        <authorList>
            <person name="Fontana C.A."/>
            <person name="Salazar S.M."/>
            <person name="Bassi D."/>
            <person name="Puglisi E."/>
            <person name="Lovaisa N.C."/>
            <person name="Toffoli L.M."/>
            <person name="Pedraza R."/>
            <person name="Cocconcelli P.S."/>
        </authorList>
    </citation>
    <scope>NUCLEOTIDE SEQUENCE [LARGE SCALE GENOMIC DNA]</scope>
    <source>
        <strain evidence="4 6">REC3</strain>
    </source>
</reference>
<evidence type="ECO:0000256" key="1">
    <source>
        <dbReference type="SAM" id="MobiDB-lite"/>
    </source>
</evidence>
<accession>A0A060DAZ0</accession>
<dbReference type="OrthoDB" id="7357449at2"/>
<dbReference type="RefSeq" id="WP_038527065.1">
    <property type="nucleotide sequence ID" value="NZ_CP007793.1"/>
</dbReference>